<proteinExistence type="inferred from homology"/>
<dbReference type="RefSeq" id="WP_066750628.1">
    <property type="nucleotide sequence ID" value="NZ_LXEN01000106.1"/>
</dbReference>
<evidence type="ECO:0000256" key="8">
    <source>
        <dbReference type="PIRSR" id="PIRSR001434-2"/>
    </source>
</evidence>
<dbReference type="InterPro" id="IPR015424">
    <property type="entry name" value="PyrdxlP-dep_Trfase"/>
</dbReference>
<dbReference type="InterPro" id="IPR000277">
    <property type="entry name" value="Cys/Met-Metab_PyrdxlP-dep_enz"/>
</dbReference>
<feature type="modified residue" description="N6-(pyridoxal phosphate)lysine" evidence="8">
    <location>
        <position position="210"/>
    </location>
</feature>
<comment type="similarity">
    <text evidence="2 9">Belongs to the trans-sulfuration enzymes family.</text>
</comment>
<dbReference type="CDD" id="cd00614">
    <property type="entry name" value="CGS_like"/>
    <property type="match status" value="1"/>
</dbReference>
<name>A0A198FM01_9GAMM</name>
<evidence type="ECO:0000256" key="3">
    <source>
        <dbReference type="ARBA" id="ARBA00022898"/>
    </source>
</evidence>
<evidence type="ECO:0000256" key="1">
    <source>
        <dbReference type="ARBA" id="ARBA00001933"/>
    </source>
</evidence>
<dbReference type="NCBIfam" id="NF005990">
    <property type="entry name" value="PRK08114.1"/>
    <property type="match status" value="1"/>
</dbReference>
<keyword evidence="11" id="KW-1185">Reference proteome</keyword>
<dbReference type="InterPro" id="IPR054542">
    <property type="entry name" value="Cys_met_metab_PP"/>
</dbReference>
<evidence type="ECO:0000256" key="2">
    <source>
        <dbReference type="ARBA" id="ARBA00009077"/>
    </source>
</evidence>
<dbReference type="AlphaFoldDB" id="A0A198FM01"/>
<dbReference type="InterPro" id="IPR015421">
    <property type="entry name" value="PyrdxlP-dep_Trfase_major"/>
</dbReference>
<dbReference type="GO" id="GO:0030170">
    <property type="term" value="F:pyridoxal phosphate binding"/>
    <property type="evidence" value="ECO:0007669"/>
    <property type="project" value="InterPro"/>
</dbReference>
<dbReference type="Proteomes" id="UP000094023">
    <property type="component" value="Unassembled WGS sequence"/>
</dbReference>
<evidence type="ECO:0000256" key="6">
    <source>
        <dbReference type="ARBA" id="ARBA00047517"/>
    </source>
</evidence>
<evidence type="ECO:0000256" key="4">
    <source>
        <dbReference type="ARBA" id="ARBA00023239"/>
    </source>
</evidence>
<comment type="catalytic activity">
    <reaction evidence="6">
        <text>L,L-cystathionine + H2O = L-homocysteine + pyruvate + NH4(+)</text>
        <dbReference type="Rhea" id="RHEA:13965"/>
        <dbReference type="ChEBI" id="CHEBI:15361"/>
        <dbReference type="ChEBI" id="CHEBI:15377"/>
        <dbReference type="ChEBI" id="CHEBI:28938"/>
        <dbReference type="ChEBI" id="CHEBI:58161"/>
        <dbReference type="ChEBI" id="CHEBI:58199"/>
    </reaction>
</comment>
<gene>
    <name evidence="10" type="ORF">M983_2260</name>
</gene>
<comment type="caution">
    <text evidence="10">The sequence shown here is derived from an EMBL/GenBank/DDBJ whole genome shotgun (WGS) entry which is preliminary data.</text>
</comment>
<dbReference type="GO" id="GO:0019450">
    <property type="term" value="P:L-cysteine catabolic process to pyruvate"/>
    <property type="evidence" value="ECO:0007669"/>
    <property type="project" value="TreeGrafter"/>
</dbReference>
<protein>
    <submittedName>
        <fullName evidence="10">Cystathionine beta-lyase</fullName>
        <ecNumber evidence="10">4.4.1.8</ecNumber>
    </submittedName>
</protein>
<dbReference type="InterPro" id="IPR015422">
    <property type="entry name" value="PyrdxlP-dep_Trfase_small"/>
</dbReference>
<dbReference type="OrthoDB" id="9805807at2"/>
<evidence type="ECO:0000313" key="11">
    <source>
        <dbReference type="Proteomes" id="UP000094023"/>
    </source>
</evidence>
<dbReference type="PROSITE" id="PS00868">
    <property type="entry name" value="CYS_MET_METAB_PP"/>
    <property type="match status" value="1"/>
</dbReference>
<dbReference type="FunFam" id="3.40.640.10:FF:000046">
    <property type="entry name" value="Cystathionine gamma-lyase"/>
    <property type="match status" value="1"/>
</dbReference>
<dbReference type="PATRIC" id="fig|1354337.4.peg.2318"/>
<dbReference type="Gene3D" id="3.90.1150.10">
    <property type="entry name" value="Aspartate Aminotransferase, domain 1"/>
    <property type="match status" value="1"/>
</dbReference>
<dbReference type="GO" id="GO:0047804">
    <property type="term" value="F:cysteine-S-conjugate beta-lyase activity"/>
    <property type="evidence" value="ECO:0007669"/>
    <property type="project" value="UniProtKB-EC"/>
</dbReference>
<dbReference type="GO" id="GO:0019346">
    <property type="term" value="P:transsulfuration"/>
    <property type="evidence" value="ECO:0007669"/>
    <property type="project" value="InterPro"/>
</dbReference>
<comment type="catalytic activity">
    <reaction evidence="7">
        <text>an S-substituted L-cysteine + H2O = a thiol + pyruvate + NH4(+)</text>
        <dbReference type="Rhea" id="RHEA:18121"/>
        <dbReference type="ChEBI" id="CHEBI:15361"/>
        <dbReference type="ChEBI" id="CHEBI:15377"/>
        <dbReference type="ChEBI" id="CHEBI:28938"/>
        <dbReference type="ChEBI" id="CHEBI:29256"/>
        <dbReference type="ChEBI" id="CHEBI:58717"/>
        <dbReference type="EC" id="4.4.1.13"/>
    </reaction>
</comment>
<evidence type="ECO:0000256" key="5">
    <source>
        <dbReference type="ARBA" id="ARBA00046315"/>
    </source>
</evidence>
<dbReference type="Pfam" id="PF01053">
    <property type="entry name" value="Cys_Met_Meta_PP"/>
    <property type="match status" value="1"/>
</dbReference>
<dbReference type="SUPFAM" id="SSF53383">
    <property type="entry name" value="PLP-dependent transferases"/>
    <property type="match status" value="1"/>
</dbReference>
<dbReference type="PIRSF" id="PIRSF001434">
    <property type="entry name" value="CGS"/>
    <property type="match status" value="1"/>
</dbReference>
<keyword evidence="3 8" id="KW-0663">Pyridoxal phosphate</keyword>
<dbReference type="InterPro" id="IPR006233">
    <property type="entry name" value="Cys_b_lyase_bac"/>
</dbReference>
<dbReference type="EC" id="4.4.1.8" evidence="10"/>
<comment type="cofactor">
    <cofactor evidence="1 9">
        <name>pyridoxal 5'-phosphate</name>
        <dbReference type="ChEBI" id="CHEBI:597326"/>
    </cofactor>
</comment>
<dbReference type="NCBIfam" id="TIGR01324">
    <property type="entry name" value="cysta_beta_ly_B"/>
    <property type="match status" value="1"/>
</dbReference>
<accession>A0A198FM01</accession>
<reference evidence="10 11" key="1">
    <citation type="submission" date="2016-04" db="EMBL/GenBank/DDBJ databases">
        <title>ATOL: Assembling a taxonomically balanced genome-scale reconstruction of the evolutionary history of the Enterobacteriaceae.</title>
        <authorList>
            <person name="Plunkett G.III."/>
            <person name="Neeno-Eckwall E.C."/>
            <person name="Glasner J.D."/>
            <person name="Perna N.T."/>
        </authorList>
    </citation>
    <scope>NUCLEOTIDE SEQUENCE [LARGE SCALE GENOMIC DNA]</scope>
    <source>
        <strain evidence="10 11">ATCC 19692</strain>
    </source>
</reference>
<comment type="pathway">
    <text evidence="5">Amino-acid biosynthesis; L-methionine biosynthesis via de novo pathway; L-homocysteine from L-cystathionine: step 1/1.</text>
</comment>
<dbReference type="EMBL" id="LXEN01000106">
    <property type="protein sequence ID" value="OAT25883.1"/>
    <property type="molecule type" value="Genomic_DNA"/>
</dbReference>
<dbReference type="STRING" id="1354337.M983_2260"/>
<sequence>MTQKKQETSLLLLGRAKKYSQGAVNPIIQRTSSVIFDSVKQKREASSKRAEGELFYGRRGTVTHFALQEALTELEQGAGCVLFPSGAAAITQSIMAFVKQGDHILVTGSAYDPTQNFCDQILRKFAITTTYFDPLIGKEIAQLLKPETSIVFLESPGSVTMEVQDLRSIVSAIREYNSEIIIMIDNTWSAGLLLKPLTLDIDISIQSATKYIIGHSDGMLGFAVANQRCWDILRENAYLLGQCTDPDTAYMTARGLRTLPVRMKQHEQSALEVARWLKQHPLVDNVYHPALPSCPGHEYFQRDFTGSNGLFSFSLKKILTTEEFASFLDNFSLFKMAFSWGGFESLILGYQPKDIKAMRQYSSQPELTGTLFRLHVGLENVDDLIDDLNQGFLRISS</sequence>
<evidence type="ECO:0000313" key="10">
    <source>
        <dbReference type="EMBL" id="OAT25883.1"/>
    </source>
</evidence>
<dbReference type="Gene3D" id="3.40.640.10">
    <property type="entry name" value="Type I PLP-dependent aspartate aminotransferase-like (Major domain)"/>
    <property type="match status" value="1"/>
</dbReference>
<evidence type="ECO:0000256" key="7">
    <source>
        <dbReference type="ARBA" id="ARBA00047625"/>
    </source>
</evidence>
<dbReference type="PANTHER" id="PTHR43500">
    <property type="entry name" value="CYSTATHIONINE BETA-LYASE-RELATED"/>
    <property type="match status" value="1"/>
</dbReference>
<evidence type="ECO:0000256" key="9">
    <source>
        <dbReference type="RuleBase" id="RU362118"/>
    </source>
</evidence>
<organism evidence="10 11">
    <name type="scientific">Proteus myxofaciens ATCC 19692</name>
    <dbReference type="NCBI Taxonomy" id="1354337"/>
    <lineage>
        <taxon>Bacteria</taxon>
        <taxon>Pseudomonadati</taxon>
        <taxon>Pseudomonadota</taxon>
        <taxon>Gammaproteobacteria</taxon>
        <taxon>Enterobacterales</taxon>
        <taxon>Morganellaceae</taxon>
        <taxon>Proteus</taxon>
    </lineage>
</organism>
<dbReference type="PANTHER" id="PTHR43500:SF1">
    <property type="entry name" value="CYSTATHIONINE BETA-LYASE-RELATED"/>
    <property type="match status" value="1"/>
</dbReference>
<keyword evidence="4 10" id="KW-0456">Lyase</keyword>